<feature type="signal peptide" evidence="2">
    <location>
        <begin position="1"/>
        <end position="25"/>
    </location>
</feature>
<accession>A0A843BF99</accession>
<organism evidence="3 4">
    <name type="scientific">Comamonas suwonensis</name>
    <dbReference type="NCBI Taxonomy" id="2606214"/>
    <lineage>
        <taxon>Bacteria</taxon>
        <taxon>Pseudomonadati</taxon>
        <taxon>Pseudomonadota</taxon>
        <taxon>Betaproteobacteria</taxon>
        <taxon>Burkholderiales</taxon>
        <taxon>Comamonadaceae</taxon>
        <taxon>Comamonas</taxon>
    </lineage>
</organism>
<sequence length="177" mass="20750">MLNRTSLTRGLAALAMVCAAGAVQAQAYISSTISGQLAPGVYGQVNIGNAAPPPLVYAQPMWGSQGAVMPQAQPMYMWVPPDHSRNWRRYCYQYQACGRPVYFLRSAPPRWRAEPPHHHHDRDWNDHRRDERRWHRDERRDERRHGRDDRHDRRDWDRHDHDDRGRGHGRGHGRHDD</sequence>
<comment type="caution">
    <text evidence="3">The sequence shown here is derived from an EMBL/GenBank/DDBJ whole genome shotgun (WGS) entry which is preliminary data.</text>
</comment>
<evidence type="ECO:0000313" key="4">
    <source>
        <dbReference type="Proteomes" id="UP000530032"/>
    </source>
</evidence>
<feature type="compositionally biased region" description="Basic and acidic residues" evidence="1">
    <location>
        <begin position="112"/>
        <end position="166"/>
    </location>
</feature>
<protein>
    <submittedName>
        <fullName evidence="3">Uncharacterized protein</fullName>
    </submittedName>
</protein>
<keyword evidence="2" id="KW-0732">Signal</keyword>
<feature type="compositionally biased region" description="Basic residues" evidence="1">
    <location>
        <begin position="167"/>
        <end position="177"/>
    </location>
</feature>
<name>A0A843BF99_9BURK</name>
<evidence type="ECO:0000256" key="1">
    <source>
        <dbReference type="SAM" id="MobiDB-lite"/>
    </source>
</evidence>
<proteinExistence type="predicted"/>
<feature type="region of interest" description="Disordered" evidence="1">
    <location>
        <begin position="112"/>
        <end position="177"/>
    </location>
</feature>
<reference evidence="3" key="1">
    <citation type="submission" date="2020-12" db="EMBL/GenBank/DDBJ databases">
        <title>Comamonas sp. nov., isolated from stream water.</title>
        <authorList>
            <person name="Park K.-H."/>
        </authorList>
    </citation>
    <scope>NUCLEOTIDE SEQUENCE</scope>
    <source>
        <strain evidence="3">EJ-4</strain>
    </source>
</reference>
<gene>
    <name evidence="3" type="ORF">HF327_019275</name>
</gene>
<dbReference type="EMBL" id="JABBCQ020000021">
    <property type="protein sequence ID" value="MBI1626627.1"/>
    <property type="molecule type" value="Genomic_DNA"/>
</dbReference>
<keyword evidence="4" id="KW-1185">Reference proteome</keyword>
<feature type="chain" id="PRO_5033004525" evidence="2">
    <location>
        <begin position="26"/>
        <end position="177"/>
    </location>
</feature>
<dbReference type="RefSeq" id="WP_198462002.1">
    <property type="nucleotide sequence ID" value="NZ_JABBCQ020000021.1"/>
</dbReference>
<evidence type="ECO:0000256" key="2">
    <source>
        <dbReference type="SAM" id="SignalP"/>
    </source>
</evidence>
<dbReference type="Proteomes" id="UP000530032">
    <property type="component" value="Unassembled WGS sequence"/>
</dbReference>
<evidence type="ECO:0000313" key="3">
    <source>
        <dbReference type="EMBL" id="MBI1626627.1"/>
    </source>
</evidence>
<dbReference type="AlphaFoldDB" id="A0A843BF99"/>